<proteinExistence type="predicted"/>
<evidence type="ECO:0000313" key="7">
    <source>
        <dbReference type="EnsemblPlants" id="OBART03G21550.1"/>
    </source>
</evidence>
<sequence>MASVPRGAWNRTRFWLGSFGRTNYVALAYYQAAYRFHGNAAWLNLPDNAASRGLLHASVDAKL</sequence>
<evidence type="ECO:0000256" key="3">
    <source>
        <dbReference type="ARBA" id="ARBA00023125"/>
    </source>
</evidence>
<dbReference type="PaxDb" id="65489-OBART03G21550.1"/>
<dbReference type="AlphaFoldDB" id="A0A0D3FJV6"/>
<dbReference type="GO" id="GO:0005634">
    <property type="term" value="C:nucleus"/>
    <property type="evidence" value="ECO:0007669"/>
    <property type="project" value="UniProtKB-SubCell"/>
</dbReference>
<dbReference type="STRING" id="65489.A0A0D3FJV6"/>
<dbReference type="HOGENOM" id="CLU_2889323_0_0_1"/>
<keyword evidence="4" id="KW-0804">Transcription</keyword>
<dbReference type="Proteomes" id="UP000026960">
    <property type="component" value="Chromosome 3"/>
</dbReference>
<keyword evidence="8" id="KW-1185">Reference proteome</keyword>
<name>A0A0D3FJV6_9ORYZ</name>
<reference evidence="7" key="1">
    <citation type="journal article" date="2009" name="Rice">
        <title>De Novo Next Generation Sequencing of Plant Genomes.</title>
        <authorList>
            <person name="Rounsley S."/>
            <person name="Marri P.R."/>
            <person name="Yu Y."/>
            <person name="He R."/>
            <person name="Sisneros N."/>
            <person name="Goicoechea J.L."/>
            <person name="Lee S.J."/>
            <person name="Angelova A."/>
            <person name="Kudrna D."/>
            <person name="Luo M."/>
            <person name="Affourtit J."/>
            <person name="Desany B."/>
            <person name="Knight J."/>
            <person name="Niazi F."/>
            <person name="Egholm M."/>
            <person name="Wing R.A."/>
        </authorList>
    </citation>
    <scope>NUCLEOTIDE SEQUENCE [LARGE SCALE GENOMIC DNA]</scope>
    <source>
        <strain evidence="7">cv. IRGC 105608</strain>
    </source>
</reference>
<reference evidence="7" key="2">
    <citation type="submission" date="2015-03" db="UniProtKB">
        <authorList>
            <consortium name="EnsemblPlants"/>
        </authorList>
    </citation>
    <scope>IDENTIFICATION</scope>
</reference>
<comment type="subcellular location">
    <subcellularLocation>
        <location evidence="1">Nucleus</location>
    </subcellularLocation>
</comment>
<dbReference type="InterPro" id="IPR001471">
    <property type="entry name" value="AP2/ERF_dom"/>
</dbReference>
<dbReference type="InterPro" id="IPR036955">
    <property type="entry name" value="AP2/ERF_dom_sf"/>
</dbReference>
<dbReference type="InterPro" id="IPR016177">
    <property type="entry name" value="DNA-bd_dom_sf"/>
</dbReference>
<evidence type="ECO:0000256" key="5">
    <source>
        <dbReference type="ARBA" id="ARBA00023242"/>
    </source>
</evidence>
<accession>A0A0D3FJV6</accession>
<keyword evidence="5" id="KW-0539">Nucleus</keyword>
<dbReference type="PROSITE" id="PS51032">
    <property type="entry name" value="AP2_ERF"/>
    <property type="match status" value="1"/>
</dbReference>
<evidence type="ECO:0000256" key="1">
    <source>
        <dbReference type="ARBA" id="ARBA00004123"/>
    </source>
</evidence>
<dbReference type="SUPFAM" id="SSF54171">
    <property type="entry name" value="DNA-binding domain"/>
    <property type="match status" value="1"/>
</dbReference>
<evidence type="ECO:0000313" key="8">
    <source>
        <dbReference type="Proteomes" id="UP000026960"/>
    </source>
</evidence>
<dbReference type="Gramene" id="OBART03G21550.1">
    <property type="protein sequence ID" value="OBART03G21550.1"/>
    <property type="gene ID" value="OBART03G21550"/>
</dbReference>
<dbReference type="GO" id="GO:0003700">
    <property type="term" value="F:DNA-binding transcription factor activity"/>
    <property type="evidence" value="ECO:0007669"/>
    <property type="project" value="InterPro"/>
</dbReference>
<organism evidence="7">
    <name type="scientific">Oryza barthii</name>
    <dbReference type="NCBI Taxonomy" id="65489"/>
    <lineage>
        <taxon>Eukaryota</taxon>
        <taxon>Viridiplantae</taxon>
        <taxon>Streptophyta</taxon>
        <taxon>Embryophyta</taxon>
        <taxon>Tracheophyta</taxon>
        <taxon>Spermatophyta</taxon>
        <taxon>Magnoliopsida</taxon>
        <taxon>Liliopsida</taxon>
        <taxon>Poales</taxon>
        <taxon>Poaceae</taxon>
        <taxon>BOP clade</taxon>
        <taxon>Oryzoideae</taxon>
        <taxon>Oryzeae</taxon>
        <taxon>Oryzinae</taxon>
        <taxon>Oryza</taxon>
    </lineage>
</organism>
<dbReference type="GO" id="GO:0003677">
    <property type="term" value="F:DNA binding"/>
    <property type="evidence" value="ECO:0007669"/>
    <property type="project" value="UniProtKB-KW"/>
</dbReference>
<dbReference type="Gene3D" id="3.30.730.10">
    <property type="entry name" value="AP2/ERF domain"/>
    <property type="match status" value="1"/>
</dbReference>
<keyword evidence="2" id="KW-0805">Transcription regulation</keyword>
<evidence type="ECO:0000256" key="2">
    <source>
        <dbReference type="ARBA" id="ARBA00023015"/>
    </source>
</evidence>
<keyword evidence="3" id="KW-0238">DNA-binding</keyword>
<dbReference type="EnsemblPlants" id="OBART03G21550.1">
    <property type="protein sequence ID" value="OBART03G21550.1"/>
    <property type="gene ID" value="OBART03G21550"/>
</dbReference>
<evidence type="ECO:0000256" key="4">
    <source>
        <dbReference type="ARBA" id="ARBA00023163"/>
    </source>
</evidence>
<evidence type="ECO:0000259" key="6">
    <source>
        <dbReference type="PROSITE" id="PS51032"/>
    </source>
</evidence>
<feature type="domain" description="AP2/ERF" evidence="6">
    <location>
        <begin position="1"/>
        <end position="46"/>
    </location>
</feature>
<protein>
    <recommendedName>
        <fullName evidence="6">AP2/ERF domain-containing protein</fullName>
    </recommendedName>
</protein>